<dbReference type="InterPro" id="IPR051312">
    <property type="entry name" value="Diverse_Substr_Oxidored"/>
</dbReference>
<dbReference type="STRING" id="909613.UO65_5723"/>
<dbReference type="InterPro" id="IPR002346">
    <property type="entry name" value="Mopterin_DH_FAD-bd"/>
</dbReference>
<keyword evidence="3" id="KW-1185">Reference proteome</keyword>
<dbReference type="PANTHER" id="PTHR42659">
    <property type="entry name" value="XANTHINE DEHYDROGENASE SUBUNIT C-RELATED"/>
    <property type="match status" value="1"/>
</dbReference>
<accession>W7IY64</accession>
<dbReference type="EMBL" id="AYXG01000223">
    <property type="protein sequence ID" value="EWC58989.1"/>
    <property type="molecule type" value="Genomic_DNA"/>
</dbReference>
<dbReference type="PANTHER" id="PTHR42659:SF9">
    <property type="entry name" value="XANTHINE DEHYDROGENASE FAD-BINDING SUBUNIT XDHB-RELATED"/>
    <property type="match status" value="1"/>
</dbReference>
<dbReference type="EC" id="1.17.1.4" evidence="2"/>
<reference evidence="2 3" key="1">
    <citation type="journal article" date="2014" name="Genome Announc.">
        <title>Draft Genome Sequence of the Antitrypanosomally Active Sponge-Associated Bacterium Actinokineospora sp. Strain EG49.</title>
        <authorList>
            <person name="Harjes J."/>
            <person name="Ryu T."/>
            <person name="Abdelmohsen U.R."/>
            <person name="Moitinho-Silva L."/>
            <person name="Horn H."/>
            <person name="Ravasi T."/>
            <person name="Hentschel U."/>
        </authorList>
    </citation>
    <scope>NUCLEOTIDE SEQUENCE [LARGE SCALE GENOMIC DNA]</scope>
    <source>
        <strain evidence="2 3">EG49</strain>
    </source>
</reference>
<dbReference type="Pfam" id="PF00941">
    <property type="entry name" value="FAD_binding_5"/>
    <property type="match status" value="1"/>
</dbReference>
<dbReference type="PROSITE" id="PS51387">
    <property type="entry name" value="FAD_PCMH"/>
    <property type="match status" value="1"/>
</dbReference>
<protein>
    <submittedName>
        <fullName evidence="2">Xanthine dehydrogenase, FAD binding subunit</fullName>
        <ecNumber evidence="2">1.17.1.4</ecNumber>
    </submittedName>
</protein>
<dbReference type="PATRIC" id="fig|909613.9.peg.5722"/>
<proteinExistence type="predicted"/>
<dbReference type="InterPro" id="IPR016169">
    <property type="entry name" value="FAD-bd_PCMH_sub2"/>
</dbReference>
<dbReference type="Gene3D" id="3.30.465.10">
    <property type="match status" value="1"/>
</dbReference>
<dbReference type="InterPro" id="IPR036318">
    <property type="entry name" value="FAD-bd_PCMH-like_sf"/>
</dbReference>
<comment type="caution">
    <text evidence="2">The sequence shown here is derived from an EMBL/GenBank/DDBJ whole genome shotgun (WGS) entry which is preliminary data.</text>
</comment>
<evidence type="ECO:0000259" key="1">
    <source>
        <dbReference type="PROSITE" id="PS51387"/>
    </source>
</evidence>
<evidence type="ECO:0000313" key="2">
    <source>
        <dbReference type="EMBL" id="EWC58989.1"/>
    </source>
</evidence>
<dbReference type="AlphaFoldDB" id="W7IY64"/>
<evidence type="ECO:0000313" key="3">
    <source>
        <dbReference type="Proteomes" id="UP000019277"/>
    </source>
</evidence>
<dbReference type="SUPFAM" id="SSF56176">
    <property type="entry name" value="FAD-binding/transporter-associated domain-like"/>
    <property type="match status" value="1"/>
</dbReference>
<dbReference type="eggNOG" id="COG1319">
    <property type="taxonomic scope" value="Bacteria"/>
</dbReference>
<dbReference type="Proteomes" id="UP000019277">
    <property type="component" value="Unassembled WGS sequence"/>
</dbReference>
<dbReference type="GO" id="GO:0071949">
    <property type="term" value="F:FAD binding"/>
    <property type="evidence" value="ECO:0007669"/>
    <property type="project" value="InterPro"/>
</dbReference>
<organism evidence="2 3">
    <name type="scientific">Actinokineospora spheciospongiae</name>
    <dbReference type="NCBI Taxonomy" id="909613"/>
    <lineage>
        <taxon>Bacteria</taxon>
        <taxon>Bacillati</taxon>
        <taxon>Actinomycetota</taxon>
        <taxon>Actinomycetes</taxon>
        <taxon>Pseudonocardiales</taxon>
        <taxon>Pseudonocardiaceae</taxon>
        <taxon>Actinokineospora</taxon>
    </lineage>
</organism>
<dbReference type="InterPro" id="IPR016166">
    <property type="entry name" value="FAD-bd_PCMH"/>
</dbReference>
<feature type="domain" description="FAD-binding PCMH-type" evidence="1">
    <location>
        <begin position="1"/>
        <end position="164"/>
    </location>
</feature>
<keyword evidence="2" id="KW-0560">Oxidoreductase</keyword>
<gene>
    <name evidence="2" type="ORF">UO65_5723</name>
</gene>
<name>W7IY64_9PSEU</name>
<dbReference type="GO" id="GO:0004854">
    <property type="term" value="F:xanthine dehydrogenase activity"/>
    <property type="evidence" value="ECO:0007669"/>
    <property type="project" value="UniProtKB-EC"/>
</dbReference>
<sequence>MVEVRDPRVPGPWLPGDAWLAGGTQLFSEPQPLVRRLVDLTRFGWPPVTLGGDLELAATCTIAELSRFGRDSGLPVAELVEQCCRAFLASFKVWNTATVGGNLCNALPAGPMISLTAALDGVCLLRTGGGERRVPVVDFVRGAGESVLTDGELLRSITIPEAALHRRSAFRQVSLHAHGRSGALLIGTADTGFALTITAATPRPVRLDFPTAPTAAELRSAILGTVTDWYDDIHGLPAWRRHMVLRLAEEIREELA</sequence>